<evidence type="ECO:0000256" key="13">
    <source>
        <dbReference type="SAM" id="Phobius"/>
    </source>
</evidence>
<evidence type="ECO:0000256" key="8">
    <source>
        <dbReference type="ARBA" id="ARBA00022801"/>
    </source>
</evidence>
<accession>D9SWW5</accession>
<feature type="transmembrane region" description="Helical" evidence="13">
    <location>
        <begin position="197"/>
        <end position="220"/>
    </location>
</feature>
<evidence type="ECO:0000256" key="3">
    <source>
        <dbReference type="ARBA" id="ARBA00007931"/>
    </source>
</evidence>
<dbReference type="HOGENOM" id="CLU_086979_1_0_9"/>
<evidence type="ECO:0000313" key="16">
    <source>
        <dbReference type="Proteomes" id="UP000002730"/>
    </source>
</evidence>
<dbReference type="AlphaFoldDB" id="D9SWW5"/>
<keyword evidence="6 13" id="KW-0812">Transmembrane</keyword>
<dbReference type="EMBL" id="CP002160">
    <property type="protein sequence ID" value="ADL51326.1"/>
    <property type="molecule type" value="Genomic_DNA"/>
</dbReference>
<dbReference type="GO" id="GO:0046872">
    <property type="term" value="F:metal ion binding"/>
    <property type="evidence" value="ECO:0007669"/>
    <property type="project" value="UniProtKB-KW"/>
</dbReference>
<keyword evidence="12 13" id="KW-0472">Membrane</keyword>
<organism evidence="15 16">
    <name type="scientific">Clostridium cellulovorans (strain ATCC 35296 / DSM 3052 / OCM 3 / 743B)</name>
    <dbReference type="NCBI Taxonomy" id="573061"/>
    <lineage>
        <taxon>Bacteria</taxon>
        <taxon>Bacillati</taxon>
        <taxon>Bacillota</taxon>
        <taxon>Clostridia</taxon>
        <taxon>Eubacteriales</taxon>
        <taxon>Clostridiaceae</taxon>
        <taxon>Clostridium</taxon>
    </lineage>
</organism>
<keyword evidence="7" id="KW-0479">Metal-binding</keyword>
<evidence type="ECO:0000256" key="7">
    <source>
        <dbReference type="ARBA" id="ARBA00022723"/>
    </source>
</evidence>
<protein>
    <submittedName>
        <fullName evidence="15">Peptidase M50</fullName>
    </submittedName>
</protein>
<dbReference type="STRING" id="573061.Clocel_1578"/>
<feature type="transmembrane region" description="Helical" evidence="13">
    <location>
        <begin position="151"/>
        <end position="170"/>
    </location>
</feature>
<feature type="domain" description="Peptidase M50" evidence="14">
    <location>
        <begin position="30"/>
        <end position="204"/>
    </location>
</feature>
<evidence type="ECO:0000256" key="6">
    <source>
        <dbReference type="ARBA" id="ARBA00022692"/>
    </source>
</evidence>
<comment type="cofactor">
    <cofactor evidence="1">
        <name>Zn(2+)</name>
        <dbReference type="ChEBI" id="CHEBI:29105"/>
    </cofactor>
</comment>
<name>D9SWW5_CLOC7</name>
<keyword evidence="8" id="KW-0378">Hydrolase</keyword>
<comment type="similarity">
    <text evidence="3">Belongs to the peptidase M50B family.</text>
</comment>
<keyword evidence="10 13" id="KW-1133">Transmembrane helix</keyword>
<evidence type="ECO:0000256" key="10">
    <source>
        <dbReference type="ARBA" id="ARBA00022989"/>
    </source>
</evidence>
<evidence type="ECO:0000259" key="14">
    <source>
        <dbReference type="Pfam" id="PF02163"/>
    </source>
</evidence>
<dbReference type="GO" id="GO:0006508">
    <property type="term" value="P:proteolysis"/>
    <property type="evidence" value="ECO:0007669"/>
    <property type="project" value="UniProtKB-KW"/>
</dbReference>
<dbReference type="Proteomes" id="UP000002730">
    <property type="component" value="Chromosome"/>
</dbReference>
<comment type="subcellular location">
    <subcellularLocation>
        <location evidence="2">Cell membrane</location>
        <topology evidence="2">Multi-pass membrane protein</topology>
    </subcellularLocation>
</comment>
<evidence type="ECO:0000256" key="11">
    <source>
        <dbReference type="ARBA" id="ARBA00023049"/>
    </source>
</evidence>
<evidence type="ECO:0000313" key="15">
    <source>
        <dbReference type="EMBL" id="ADL51326.1"/>
    </source>
</evidence>
<keyword evidence="11" id="KW-0482">Metalloprotease</keyword>
<evidence type="ECO:0000256" key="12">
    <source>
        <dbReference type="ARBA" id="ARBA00023136"/>
    </source>
</evidence>
<evidence type="ECO:0000256" key="5">
    <source>
        <dbReference type="ARBA" id="ARBA00022670"/>
    </source>
</evidence>
<evidence type="ECO:0000256" key="4">
    <source>
        <dbReference type="ARBA" id="ARBA00022475"/>
    </source>
</evidence>
<sequence>MIYVIECYNSTEGEVMRDQILQTILTIPGILIGFTVHEYAHAKVADKLGDPTPRAQGRLTLSPIPHIDPIGFLALLLFHFGWAKPVQVNPRNFKNYNKDDLKVNIAGVMANLFTAAVFGLLAGIFALVAFKGNFLIRSSNTLSLTWIIYRILGYTVQINCMLSLFNLLPLPGLDGFNILRNLAPAKFYKIEGAMYRYSFVIMIILVMPIYGGTSIIGLLLSGPVGAMTKLFLNII</sequence>
<dbReference type="PANTHER" id="PTHR35864:SF1">
    <property type="entry name" value="ZINC METALLOPROTEASE YWHC-RELATED"/>
    <property type="match status" value="1"/>
</dbReference>
<keyword evidence="4" id="KW-1003">Cell membrane</keyword>
<feature type="transmembrane region" description="Helical" evidence="13">
    <location>
        <begin position="20"/>
        <end position="40"/>
    </location>
</feature>
<reference evidence="15 16" key="1">
    <citation type="submission" date="2010-08" db="EMBL/GenBank/DDBJ databases">
        <title>Complete sequence of Clostridium cellulovorans 743B.</title>
        <authorList>
            <consortium name="US DOE Joint Genome Institute"/>
            <person name="Lucas S."/>
            <person name="Copeland A."/>
            <person name="Lapidus A."/>
            <person name="Cheng J.-F."/>
            <person name="Bruce D."/>
            <person name="Goodwin L."/>
            <person name="Pitluck S."/>
            <person name="Chertkov O."/>
            <person name="Detter J.C."/>
            <person name="Han C."/>
            <person name="Tapia R."/>
            <person name="Land M."/>
            <person name="Hauser L."/>
            <person name="Chang Y.-J."/>
            <person name="Jeffries C."/>
            <person name="Kyrpides N."/>
            <person name="Ivanova N."/>
            <person name="Mikhailova N."/>
            <person name="Hemme C.L."/>
            <person name="Woyke T."/>
        </authorList>
    </citation>
    <scope>NUCLEOTIDE SEQUENCE [LARGE SCALE GENOMIC DNA]</scope>
    <source>
        <strain evidence="16">ATCC 35296 / DSM 3052 / OCM 3 / 743B</strain>
    </source>
</reference>
<dbReference type="InterPro" id="IPR052348">
    <property type="entry name" value="Metallopeptidase_M50B"/>
</dbReference>
<proteinExistence type="inferred from homology"/>
<dbReference type="Pfam" id="PF02163">
    <property type="entry name" value="Peptidase_M50"/>
    <property type="match status" value="1"/>
</dbReference>
<keyword evidence="5" id="KW-0645">Protease</keyword>
<evidence type="ECO:0000256" key="9">
    <source>
        <dbReference type="ARBA" id="ARBA00022833"/>
    </source>
</evidence>
<keyword evidence="9" id="KW-0862">Zinc</keyword>
<dbReference type="CDD" id="cd06158">
    <property type="entry name" value="S2P-M50_like_1"/>
    <property type="match status" value="1"/>
</dbReference>
<feature type="transmembrane region" description="Helical" evidence="13">
    <location>
        <begin position="103"/>
        <end position="130"/>
    </location>
</feature>
<dbReference type="PANTHER" id="PTHR35864">
    <property type="entry name" value="ZINC METALLOPROTEASE MJ0611-RELATED"/>
    <property type="match status" value="1"/>
</dbReference>
<evidence type="ECO:0000256" key="2">
    <source>
        <dbReference type="ARBA" id="ARBA00004651"/>
    </source>
</evidence>
<gene>
    <name evidence="15" type="ordered locus">Clocel_1578</name>
</gene>
<dbReference type="eggNOG" id="COG1994">
    <property type="taxonomic scope" value="Bacteria"/>
</dbReference>
<evidence type="ECO:0000256" key="1">
    <source>
        <dbReference type="ARBA" id="ARBA00001947"/>
    </source>
</evidence>
<dbReference type="InterPro" id="IPR008915">
    <property type="entry name" value="Peptidase_M50"/>
</dbReference>
<feature type="transmembrane region" description="Helical" evidence="13">
    <location>
        <begin position="61"/>
        <end position="83"/>
    </location>
</feature>
<dbReference type="GO" id="GO:0008237">
    <property type="term" value="F:metallopeptidase activity"/>
    <property type="evidence" value="ECO:0007669"/>
    <property type="project" value="UniProtKB-KW"/>
</dbReference>
<dbReference type="InterPro" id="IPR044537">
    <property type="entry name" value="Rip2-like"/>
</dbReference>
<dbReference type="KEGG" id="ccb:Clocel_1578"/>
<dbReference type="GO" id="GO:0005886">
    <property type="term" value="C:plasma membrane"/>
    <property type="evidence" value="ECO:0007669"/>
    <property type="project" value="UniProtKB-SubCell"/>
</dbReference>
<keyword evidence="16" id="KW-1185">Reference proteome</keyword>